<evidence type="ECO:0000313" key="1">
    <source>
        <dbReference type="EMBL" id="PZO54777.1"/>
    </source>
</evidence>
<reference evidence="1 2" key="2">
    <citation type="submission" date="2018-06" db="EMBL/GenBank/DDBJ databases">
        <title>Metagenomic assembly of (sub)arctic Cyanobacteria and their associated microbiome from non-axenic cultures.</title>
        <authorList>
            <person name="Baurain D."/>
        </authorList>
    </citation>
    <scope>NUCLEOTIDE SEQUENCE [LARGE SCALE GENOMIC DNA]</scope>
    <source>
        <strain evidence="1">ULC027bin1</strain>
    </source>
</reference>
<organism evidence="1 2">
    <name type="scientific">Phormidesmis priestleyi</name>
    <dbReference type="NCBI Taxonomy" id="268141"/>
    <lineage>
        <taxon>Bacteria</taxon>
        <taxon>Bacillati</taxon>
        <taxon>Cyanobacteriota</taxon>
        <taxon>Cyanophyceae</taxon>
        <taxon>Leptolyngbyales</taxon>
        <taxon>Leptolyngbyaceae</taxon>
        <taxon>Phormidesmis</taxon>
    </lineage>
</organism>
<sequence length="64" mass="7355">MLTKPLILVSKSFLSAQIAKIQPVKSKFSTVAYDRYSDSEKVFERIFLSQANLYISNSLLFQIH</sequence>
<evidence type="ECO:0000313" key="2">
    <source>
        <dbReference type="Proteomes" id="UP000249794"/>
    </source>
</evidence>
<protein>
    <submittedName>
        <fullName evidence="1">Uncharacterized protein</fullName>
    </submittedName>
</protein>
<proteinExistence type="predicted"/>
<dbReference type="Proteomes" id="UP000249794">
    <property type="component" value="Unassembled WGS sequence"/>
</dbReference>
<accession>A0A2W4XFP1</accession>
<gene>
    <name evidence="1" type="ORF">DCF15_11335</name>
</gene>
<name>A0A2W4XFP1_9CYAN</name>
<dbReference type="AlphaFoldDB" id="A0A2W4XFP1"/>
<reference evidence="2" key="1">
    <citation type="submission" date="2018-04" db="EMBL/GenBank/DDBJ databases">
        <authorList>
            <person name="Cornet L."/>
        </authorList>
    </citation>
    <scope>NUCLEOTIDE SEQUENCE [LARGE SCALE GENOMIC DNA]</scope>
</reference>
<dbReference type="EMBL" id="QBMP01000108">
    <property type="protein sequence ID" value="PZO54777.1"/>
    <property type="molecule type" value="Genomic_DNA"/>
</dbReference>
<comment type="caution">
    <text evidence="1">The sequence shown here is derived from an EMBL/GenBank/DDBJ whole genome shotgun (WGS) entry which is preliminary data.</text>
</comment>